<dbReference type="Pfam" id="PF04525">
    <property type="entry name" value="LOR"/>
    <property type="match status" value="1"/>
</dbReference>
<dbReference type="SUPFAM" id="SSF54518">
    <property type="entry name" value="Tubby C-terminal domain-like"/>
    <property type="match status" value="1"/>
</dbReference>
<evidence type="ECO:0008006" key="4">
    <source>
        <dbReference type="Google" id="ProtNLM"/>
    </source>
</evidence>
<dbReference type="STRING" id="1754192.A0A1Y1X6D8"/>
<evidence type="ECO:0000256" key="1">
    <source>
        <dbReference type="ARBA" id="ARBA00005437"/>
    </source>
</evidence>
<reference evidence="2 3" key="2">
    <citation type="submission" date="2016-08" db="EMBL/GenBank/DDBJ databases">
        <title>Pervasive Adenine N6-methylation of Active Genes in Fungi.</title>
        <authorList>
            <consortium name="DOE Joint Genome Institute"/>
            <person name="Mondo S.J."/>
            <person name="Dannebaum R.O."/>
            <person name="Kuo R.C."/>
            <person name="Labutti K."/>
            <person name="Haridas S."/>
            <person name="Kuo A."/>
            <person name="Salamov A."/>
            <person name="Ahrendt S.R."/>
            <person name="Lipzen A."/>
            <person name="Sullivan W."/>
            <person name="Andreopoulos W.B."/>
            <person name="Clum A."/>
            <person name="Lindquist E."/>
            <person name="Daum C."/>
            <person name="Ramamoorthy G.K."/>
            <person name="Gryganskyi A."/>
            <person name="Culley D."/>
            <person name="Magnuson J.K."/>
            <person name="James T.Y."/>
            <person name="O'Malley M.A."/>
            <person name="Stajich J.E."/>
            <person name="Spatafora J.W."/>
            <person name="Visel A."/>
            <person name="Grigoriev I.V."/>
        </authorList>
    </citation>
    <scope>NUCLEOTIDE SEQUENCE [LARGE SCALE GENOMIC DNA]</scope>
    <source>
        <strain evidence="2 3">S4</strain>
    </source>
</reference>
<dbReference type="EMBL" id="MCFG01000120">
    <property type="protein sequence ID" value="ORX81363.1"/>
    <property type="molecule type" value="Genomic_DNA"/>
</dbReference>
<dbReference type="Proteomes" id="UP000193944">
    <property type="component" value="Unassembled WGS sequence"/>
</dbReference>
<dbReference type="AlphaFoldDB" id="A0A1Y1X6D8"/>
<organism evidence="2 3">
    <name type="scientific">Anaeromyces robustus</name>
    <dbReference type="NCBI Taxonomy" id="1754192"/>
    <lineage>
        <taxon>Eukaryota</taxon>
        <taxon>Fungi</taxon>
        <taxon>Fungi incertae sedis</taxon>
        <taxon>Chytridiomycota</taxon>
        <taxon>Chytridiomycota incertae sedis</taxon>
        <taxon>Neocallimastigomycetes</taxon>
        <taxon>Neocallimastigales</taxon>
        <taxon>Neocallimastigaceae</taxon>
        <taxon>Anaeromyces</taxon>
    </lineage>
</organism>
<accession>A0A1Y1X6D8</accession>
<comment type="similarity">
    <text evidence="1">Belongs to the LOR family.</text>
</comment>
<dbReference type="PANTHER" id="PTHR31087">
    <property type="match status" value="1"/>
</dbReference>
<gene>
    <name evidence="2" type="ORF">BCR32DRAFT_327323</name>
</gene>
<dbReference type="InterPro" id="IPR038595">
    <property type="entry name" value="LOR_sf"/>
</dbReference>
<evidence type="ECO:0000313" key="2">
    <source>
        <dbReference type="EMBL" id="ORX81363.1"/>
    </source>
</evidence>
<proteinExistence type="inferred from homology"/>
<sequence length="210" mass="24041">MMLFGMKNYSSMNVTSPPRPVACVEQRFVFQQPVQLYLDEKYSFSGDDFTIKDANGVSYFKCKGKTFSFRDKKVIYDLYDKPLINIQENAFYGHGMKVYAGKNTDKILGSIHRKSLLKKNKYEFTYQNIATNQTEVLDLKCDFFGSSCGIFYGKEKEGAPMICSITKTKQMLSLFSNYDHYVINIAPGVDAALMVALTICFDELKHEDEE</sequence>
<protein>
    <recommendedName>
        <fullName evidence="4">DUF567-domain-containing protein</fullName>
    </recommendedName>
</protein>
<dbReference type="OrthoDB" id="97518at2759"/>
<dbReference type="PANTHER" id="PTHR31087:SF161">
    <property type="entry name" value="TUBBY C 2 FAMILY PROTEIN"/>
    <property type="match status" value="1"/>
</dbReference>
<dbReference type="InterPro" id="IPR025659">
    <property type="entry name" value="Tubby-like_C"/>
</dbReference>
<evidence type="ECO:0000313" key="3">
    <source>
        <dbReference type="Proteomes" id="UP000193944"/>
    </source>
</evidence>
<dbReference type="Gene3D" id="2.40.160.200">
    <property type="entry name" value="LURP1-related"/>
    <property type="match status" value="1"/>
</dbReference>
<reference evidence="2 3" key="1">
    <citation type="submission" date="2016-08" db="EMBL/GenBank/DDBJ databases">
        <title>A Parts List for Fungal Cellulosomes Revealed by Comparative Genomics.</title>
        <authorList>
            <consortium name="DOE Joint Genome Institute"/>
            <person name="Haitjema C.H."/>
            <person name="Gilmore S.P."/>
            <person name="Henske J.K."/>
            <person name="Solomon K.V."/>
            <person name="De Groot R."/>
            <person name="Kuo A."/>
            <person name="Mondo S.J."/>
            <person name="Salamov A.A."/>
            <person name="Labutti K."/>
            <person name="Zhao Z."/>
            <person name="Chiniquy J."/>
            <person name="Barry K."/>
            <person name="Brewer H.M."/>
            <person name="Purvine S.O."/>
            <person name="Wright A.T."/>
            <person name="Boxma B."/>
            <person name="Van Alen T."/>
            <person name="Hackstein J.H."/>
            <person name="Baker S.E."/>
            <person name="Grigoriev I.V."/>
            <person name="O'Malley M.A."/>
        </authorList>
    </citation>
    <scope>NUCLEOTIDE SEQUENCE [LARGE SCALE GENOMIC DNA]</scope>
    <source>
        <strain evidence="2 3">S4</strain>
    </source>
</reference>
<keyword evidence="3" id="KW-1185">Reference proteome</keyword>
<dbReference type="InterPro" id="IPR007612">
    <property type="entry name" value="LOR"/>
</dbReference>
<comment type="caution">
    <text evidence="2">The sequence shown here is derived from an EMBL/GenBank/DDBJ whole genome shotgun (WGS) entry which is preliminary data.</text>
</comment>
<name>A0A1Y1X6D8_9FUNG</name>